<dbReference type="Proteomes" id="UP000593560">
    <property type="component" value="Unassembled WGS sequence"/>
</dbReference>
<reference evidence="2 3" key="1">
    <citation type="journal article" date="2019" name="Genome Biol. Evol.">
        <title>Insights into the evolution of the New World diploid cottons (Gossypium, subgenus Houzingenia) based on genome sequencing.</title>
        <authorList>
            <person name="Grover C.E."/>
            <person name="Arick M.A. 2nd"/>
            <person name="Thrash A."/>
            <person name="Conover J.L."/>
            <person name="Sanders W.S."/>
            <person name="Peterson D.G."/>
            <person name="Frelichowski J.E."/>
            <person name="Scheffler J.A."/>
            <person name="Scheffler B.E."/>
            <person name="Wendel J.F."/>
        </authorList>
    </citation>
    <scope>NUCLEOTIDE SEQUENCE [LARGE SCALE GENOMIC DNA]</scope>
    <source>
        <strain evidence="2">0</strain>
        <tissue evidence="2">Leaf</tissue>
    </source>
</reference>
<dbReference type="EMBL" id="JABFAD010000007">
    <property type="protein sequence ID" value="MBA0802682.1"/>
    <property type="molecule type" value="Genomic_DNA"/>
</dbReference>
<evidence type="ECO:0000313" key="3">
    <source>
        <dbReference type="Proteomes" id="UP000593560"/>
    </source>
</evidence>
<feature type="non-terminal residue" evidence="2">
    <location>
        <position position="199"/>
    </location>
</feature>
<feature type="region of interest" description="Disordered" evidence="1">
    <location>
        <begin position="56"/>
        <end position="101"/>
    </location>
</feature>
<organism evidence="2 3">
    <name type="scientific">Gossypium harknessii</name>
    <dbReference type="NCBI Taxonomy" id="34285"/>
    <lineage>
        <taxon>Eukaryota</taxon>
        <taxon>Viridiplantae</taxon>
        <taxon>Streptophyta</taxon>
        <taxon>Embryophyta</taxon>
        <taxon>Tracheophyta</taxon>
        <taxon>Spermatophyta</taxon>
        <taxon>Magnoliopsida</taxon>
        <taxon>eudicotyledons</taxon>
        <taxon>Gunneridae</taxon>
        <taxon>Pentapetalae</taxon>
        <taxon>rosids</taxon>
        <taxon>malvids</taxon>
        <taxon>Malvales</taxon>
        <taxon>Malvaceae</taxon>
        <taxon>Malvoideae</taxon>
        <taxon>Gossypium</taxon>
    </lineage>
</organism>
<evidence type="ECO:0000256" key="1">
    <source>
        <dbReference type="SAM" id="MobiDB-lite"/>
    </source>
</evidence>
<sequence length="199" mass="22894">EFSELLLQISNFNEKEAFYWFEDKLKPWEKHELGRQGITKLTIAITEAESFIELGPRKDKFETSKPKETGNGGGDHEEERDKNDNDDNGKNGGNGKWKPKNKLKNPMKYFLCNGEDDPNKEIMRLGSIMSGVEVKKVKESRKKQVDCFFCNGPHRMRDCLEQSKLSTIRLMFVDINIPSWRSNALVDMGALDLFISEKA</sequence>
<protein>
    <submittedName>
        <fullName evidence="2">Uncharacterized protein</fullName>
    </submittedName>
</protein>
<name>A0A7J9GYT6_9ROSI</name>
<dbReference type="OrthoDB" id="10482107at2759"/>
<evidence type="ECO:0000313" key="2">
    <source>
        <dbReference type="EMBL" id="MBA0802682.1"/>
    </source>
</evidence>
<feature type="non-terminal residue" evidence="2">
    <location>
        <position position="1"/>
    </location>
</feature>
<proteinExistence type="predicted"/>
<dbReference type="AlphaFoldDB" id="A0A7J9GYT6"/>
<gene>
    <name evidence="2" type="ORF">Gohar_012958</name>
</gene>
<feature type="compositionally biased region" description="Basic and acidic residues" evidence="1">
    <location>
        <begin position="56"/>
        <end position="89"/>
    </location>
</feature>
<keyword evidence="3" id="KW-1185">Reference proteome</keyword>
<comment type="caution">
    <text evidence="2">The sequence shown here is derived from an EMBL/GenBank/DDBJ whole genome shotgun (WGS) entry which is preliminary data.</text>
</comment>
<accession>A0A7J9GYT6</accession>